<dbReference type="Pfam" id="PF00504">
    <property type="entry name" value="Chloroa_b-bind"/>
    <property type="match status" value="1"/>
</dbReference>
<dbReference type="Gene3D" id="1.10.3460.10">
    <property type="entry name" value="Chlorophyll a/b binding protein domain"/>
    <property type="match status" value="1"/>
</dbReference>
<gene>
    <name evidence="7" type="ORF">SO694_0008014</name>
</gene>
<dbReference type="InterPro" id="IPR001344">
    <property type="entry name" value="Chloro_AB-bd_pln"/>
</dbReference>
<reference evidence="7 8" key="1">
    <citation type="submission" date="2024-03" db="EMBL/GenBank/DDBJ databases">
        <title>Aureococcus anophagefferens CCMP1851 and Kratosvirus quantuckense: Draft genome of a second virus-susceptible host strain in the model system.</title>
        <authorList>
            <person name="Chase E."/>
            <person name="Truchon A.R."/>
            <person name="Schepens W."/>
            <person name="Wilhelm S.W."/>
        </authorList>
    </citation>
    <scope>NUCLEOTIDE SEQUENCE [LARGE SCALE GENOMIC DNA]</scope>
    <source>
        <strain evidence="7 8">CCMP1851</strain>
    </source>
</reference>
<name>A0ABR1G4A3_AURAN</name>
<evidence type="ECO:0000313" key="8">
    <source>
        <dbReference type="Proteomes" id="UP001363151"/>
    </source>
</evidence>
<keyword evidence="8" id="KW-1185">Reference proteome</keyword>
<evidence type="ECO:0000313" key="7">
    <source>
        <dbReference type="EMBL" id="KAK7248151.1"/>
    </source>
</evidence>
<evidence type="ECO:0000256" key="4">
    <source>
        <dbReference type="ARBA" id="ARBA00022528"/>
    </source>
</evidence>
<keyword evidence="5" id="KW-0602">Photosynthesis</keyword>
<protein>
    <submittedName>
        <fullName evidence="7">Chlorophyll A-B binding protein</fullName>
    </submittedName>
</protein>
<evidence type="ECO:0000256" key="1">
    <source>
        <dbReference type="ARBA" id="ARBA00004022"/>
    </source>
</evidence>
<comment type="caution">
    <text evidence="7">The sequence shown here is derived from an EMBL/GenBank/DDBJ whole genome shotgun (WGS) entry which is preliminary data.</text>
</comment>
<keyword evidence="4" id="KW-0150">Chloroplast</keyword>
<comment type="function">
    <text evidence="1">The light-harvesting complex (LHC) functions as a light receptor, it captures and delivers excitation energy to photosystems with which it is closely associated. Energy is transferred from the carotenoid and chlorophyll C (or B) to chlorophyll A and the photosynthetic reaction centers where it is used to synthesize ATP and reducing power.</text>
</comment>
<dbReference type="SUPFAM" id="SSF103511">
    <property type="entry name" value="Chlorophyll a-b binding protein"/>
    <property type="match status" value="1"/>
</dbReference>
<organism evidence="7 8">
    <name type="scientific">Aureococcus anophagefferens</name>
    <name type="common">Harmful bloom alga</name>
    <dbReference type="NCBI Taxonomy" id="44056"/>
    <lineage>
        <taxon>Eukaryota</taxon>
        <taxon>Sar</taxon>
        <taxon>Stramenopiles</taxon>
        <taxon>Ochrophyta</taxon>
        <taxon>Pelagophyceae</taxon>
        <taxon>Pelagomonadales</taxon>
        <taxon>Pelagomonadaceae</taxon>
        <taxon>Aureococcus</taxon>
    </lineage>
</organism>
<evidence type="ECO:0000256" key="3">
    <source>
        <dbReference type="ARBA" id="ARBA00005933"/>
    </source>
</evidence>
<proteinExistence type="inferred from homology"/>
<dbReference type="InterPro" id="IPR022796">
    <property type="entry name" value="Chloroa_b-bind"/>
</dbReference>
<comment type="similarity">
    <text evidence="3">Belongs to the fucoxanthin chlorophyll protein family.</text>
</comment>
<evidence type="ECO:0000256" key="2">
    <source>
        <dbReference type="ARBA" id="ARBA00004229"/>
    </source>
</evidence>
<accession>A0ABR1G4A3</accession>
<comment type="subcellular location">
    <subcellularLocation>
        <location evidence="2">Plastid</location>
        <location evidence="2">Chloroplast</location>
    </subcellularLocation>
</comment>
<dbReference type="EMBL" id="JBBJCI010000120">
    <property type="protein sequence ID" value="KAK7248151.1"/>
    <property type="molecule type" value="Genomic_DNA"/>
</dbReference>
<evidence type="ECO:0000256" key="6">
    <source>
        <dbReference type="ARBA" id="ARBA00022640"/>
    </source>
</evidence>
<sequence>MAAIVRGLGAASAAGSAGGALNQFNIPLNHFNGATEFLGAPGVPVVELVGVASASPSSSEFVGALPEFLGAPGVPVVELVGVAVGITVVEPEFVGAAKPVGVPEPIGAPEPVGAAVDVPEFLGAPGVPVVELVGVAVGMAIGAPELVSAPEAAGEPEPLALLLLAPAAAISFGSKKATTVANPFESMPGGFGWAQSKGLAYSFGKPFSQEKFPDLVPYVQEAEIKHARVAMLAAVGFPLQEQFHPLFGGDIDAPSYISFQMTPLQTFWPIVVSAIFLLEANTALQTFKDPTEALWALKEDHKAGDLGFDPLNFGAKADLRAQELAVGRLAMLGIAGMVAQEVSTQAWLFTWFETI</sequence>
<keyword evidence="6" id="KW-0934">Plastid</keyword>
<dbReference type="PANTHER" id="PTHR21649">
    <property type="entry name" value="CHLOROPHYLL A/B BINDING PROTEIN"/>
    <property type="match status" value="1"/>
</dbReference>
<evidence type="ECO:0000256" key="5">
    <source>
        <dbReference type="ARBA" id="ARBA00022531"/>
    </source>
</evidence>
<dbReference type="Proteomes" id="UP001363151">
    <property type="component" value="Unassembled WGS sequence"/>
</dbReference>